<dbReference type="Proteomes" id="UP000255000">
    <property type="component" value="Unassembled WGS sequence"/>
</dbReference>
<dbReference type="Gene3D" id="1.10.3210.10">
    <property type="entry name" value="Hypothetical protein af1432"/>
    <property type="match status" value="1"/>
</dbReference>
<feature type="domain" description="Response regulatory" evidence="3">
    <location>
        <begin position="7"/>
        <end position="122"/>
    </location>
</feature>
<dbReference type="InterPro" id="IPR011006">
    <property type="entry name" value="CheY-like_superfamily"/>
</dbReference>
<dbReference type="Gene3D" id="3.40.50.2300">
    <property type="match status" value="1"/>
</dbReference>
<evidence type="ECO:0000256" key="1">
    <source>
        <dbReference type="PROSITE-ProRule" id="PRU00169"/>
    </source>
</evidence>
<dbReference type="PROSITE" id="PS50110">
    <property type="entry name" value="RESPONSE_REGULATORY"/>
    <property type="match status" value="1"/>
</dbReference>
<reference evidence="4 5" key="1">
    <citation type="submission" date="2018-06" db="EMBL/GenBank/DDBJ databases">
        <authorList>
            <consortium name="Pathogen Informatics"/>
            <person name="Doyle S."/>
        </authorList>
    </citation>
    <scope>NUCLEOTIDE SEQUENCE [LARGE SCALE GENOMIC DNA]</scope>
    <source>
        <strain evidence="4 5">NCTC13350</strain>
    </source>
</reference>
<dbReference type="Pfam" id="PF00072">
    <property type="entry name" value="Response_reg"/>
    <property type="match status" value="1"/>
</dbReference>
<evidence type="ECO:0000313" key="4">
    <source>
        <dbReference type="EMBL" id="SUA99788.1"/>
    </source>
</evidence>
<dbReference type="Pfam" id="PF13487">
    <property type="entry name" value="HD_5"/>
    <property type="match status" value="1"/>
</dbReference>
<dbReference type="InterPro" id="IPR001789">
    <property type="entry name" value="Sig_transdc_resp-reg_receiver"/>
</dbReference>
<gene>
    <name evidence="4" type="primary">zraR_1</name>
    <name evidence="4" type="ORF">NCTC13350_00690</name>
</gene>
<feature type="compositionally biased region" description="Polar residues" evidence="2">
    <location>
        <begin position="416"/>
        <end position="443"/>
    </location>
</feature>
<proteinExistence type="predicted"/>
<evidence type="ECO:0000256" key="2">
    <source>
        <dbReference type="SAM" id="MobiDB-lite"/>
    </source>
</evidence>
<name>A0A378ZRS7_9HYPH</name>
<dbReference type="PANTHER" id="PTHR45228:SF8">
    <property type="entry name" value="TWO-COMPONENT RESPONSE REGULATOR-RELATED"/>
    <property type="match status" value="1"/>
</dbReference>
<dbReference type="InterPro" id="IPR052020">
    <property type="entry name" value="Cyclic_di-GMP/3'3'-cGAMP_PDE"/>
</dbReference>
<dbReference type="GO" id="GO:0000160">
    <property type="term" value="P:phosphorelay signal transduction system"/>
    <property type="evidence" value="ECO:0007669"/>
    <property type="project" value="InterPro"/>
</dbReference>
<protein>
    <submittedName>
        <fullName evidence="4">Transcriptional regulatory protein ZraR</fullName>
    </submittedName>
</protein>
<dbReference type="AlphaFoldDB" id="A0A378ZRS7"/>
<evidence type="ECO:0000259" key="3">
    <source>
        <dbReference type="PROSITE" id="PS50110"/>
    </source>
</evidence>
<comment type="caution">
    <text evidence="1">Lacks conserved residue(s) required for the propagation of feature annotation.</text>
</comment>
<evidence type="ECO:0000313" key="5">
    <source>
        <dbReference type="Proteomes" id="UP000255000"/>
    </source>
</evidence>
<feature type="compositionally biased region" description="Low complexity" evidence="2">
    <location>
        <begin position="395"/>
        <end position="407"/>
    </location>
</feature>
<dbReference type="SUPFAM" id="SSF52172">
    <property type="entry name" value="CheY-like"/>
    <property type="match status" value="1"/>
</dbReference>
<dbReference type="RefSeq" id="WP_115336397.1">
    <property type="nucleotide sequence ID" value="NZ_UGSK01000001.1"/>
</dbReference>
<dbReference type="EMBL" id="UGSK01000001">
    <property type="protein sequence ID" value="SUA99788.1"/>
    <property type="molecule type" value="Genomic_DNA"/>
</dbReference>
<dbReference type="OrthoDB" id="9802066at2"/>
<dbReference type="SMART" id="SM00448">
    <property type="entry name" value="REC"/>
    <property type="match status" value="1"/>
</dbReference>
<organism evidence="4 5">
    <name type="scientific">Pannonibacter phragmitetus</name>
    <dbReference type="NCBI Taxonomy" id="121719"/>
    <lineage>
        <taxon>Bacteria</taxon>
        <taxon>Pseudomonadati</taxon>
        <taxon>Pseudomonadota</taxon>
        <taxon>Alphaproteobacteria</taxon>
        <taxon>Hyphomicrobiales</taxon>
        <taxon>Stappiaceae</taxon>
        <taxon>Pannonibacter</taxon>
    </lineage>
</organism>
<feature type="region of interest" description="Disordered" evidence="2">
    <location>
        <begin position="395"/>
        <end position="443"/>
    </location>
</feature>
<dbReference type="PANTHER" id="PTHR45228">
    <property type="entry name" value="CYCLIC DI-GMP PHOSPHODIESTERASE TM_0186-RELATED"/>
    <property type="match status" value="1"/>
</dbReference>
<accession>A0A378ZRS7</accession>
<sequence>MAETQKLILVVDADVKVLTAFQQLLGSKFQIATARSGVEATAWIERNTSVAVVISSLNLPDINGIEFLRSVTELAPVAARIMLTADRSLEVARRAVNEANVLMHLLKPCPADEIENAIRSGLAYHNRVLKEKNLLEKTLSGSVKLLIDMLALFHTDAFRKTTVMRQQALKVAKALGLKKIWELEMAVMFSPLGEALLPREILSRYRSAKTLTDPQRELLARAPEQSRDLLRNIPQFERIAEVLYYSGRGFDGSGFPTDGPTGKDIPLHSRILKILIDLWYASPDTGVDLAAFEALNINRRQYDPALLKVVRACLLETEQSLTERFQTVACHIRALRPGDILIDDIITDGSHELVLSRGHQLTETTIKRLSQFDRLTGLRQPIRVKRQEVLFADPVSGATSAPSAAPADRSKMPSPGQGQQVHAQLDGSQQQQGMTAVTENLIG</sequence>